<evidence type="ECO:0000313" key="11">
    <source>
        <dbReference type="Proteomes" id="UP000326198"/>
    </source>
</evidence>
<keyword evidence="9" id="KW-1133">Transmembrane helix</keyword>
<dbReference type="CDD" id="cd11069">
    <property type="entry name" value="CYP_FUM15-like"/>
    <property type="match status" value="1"/>
</dbReference>
<keyword evidence="5 7" id="KW-0408">Iron</keyword>
<evidence type="ECO:0000256" key="4">
    <source>
        <dbReference type="ARBA" id="ARBA00023002"/>
    </source>
</evidence>
<name>A0A5N7B4C1_9EURO</name>
<dbReference type="InterPro" id="IPR002401">
    <property type="entry name" value="Cyt_P450_E_grp-I"/>
</dbReference>
<evidence type="ECO:0000256" key="6">
    <source>
        <dbReference type="ARBA" id="ARBA00023033"/>
    </source>
</evidence>
<keyword evidence="3 7" id="KW-0479">Metal-binding</keyword>
<keyword evidence="4 8" id="KW-0560">Oxidoreductase</keyword>
<feature type="transmembrane region" description="Helical" evidence="9">
    <location>
        <begin position="7"/>
        <end position="24"/>
    </location>
</feature>
<dbReference type="InterPro" id="IPR050121">
    <property type="entry name" value="Cytochrome_P450_monoxygenase"/>
</dbReference>
<keyword evidence="6 8" id="KW-0503">Monooxygenase</keyword>
<dbReference type="PRINTS" id="PR00385">
    <property type="entry name" value="P450"/>
</dbReference>
<dbReference type="OrthoDB" id="1470350at2759"/>
<dbReference type="Gene3D" id="1.10.630.10">
    <property type="entry name" value="Cytochrome P450"/>
    <property type="match status" value="1"/>
</dbReference>
<protein>
    <submittedName>
        <fullName evidence="10">Cytochrome P450</fullName>
    </submittedName>
</protein>
<keyword evidence="7 8" id="KW-0349">Heme</keyword>
<dbReference type="PANTHER" id="PTHR24305:SF227">
    <property type="entry name" value="P450, PUTATIVE (EUROFUNG)-RELATED"/>
    <property type="match status" value="1"/>
</dbReference>
<dbReference type="GO" id="GO:0016705">
    <property type="term" value="F:oxidoreductase activity, acting on paired donors, with incorporation or reduction of molecular oxygen"/>
    <property type="evidence" value="ECO:0007669"/>
    <property type="project" value="InterPro"/>
</dbReference>
<comment type="similarity">
    <text evidence="2 8">Belongs to the cytochrome P450 family.</text>
</comment>
<evidence type="ECO:0000313" key="10">
    <source>
        <dbReference type="EMBL" id="KAE8376396.1"/>
    </source>
</evidence>
<keyword evidence="11" id="KW-1185">Reference proteome</keyword>
<dbReference type="PRINTS" id="PR00463">
    <property type="entry name" value="EP450I"/>
</dbReference>
<dbReference type="Proteomes" id="UP000326198">
    <property type="component" value="Unassembled WGS sequence"/>
</dbReference>
<dbReference type="AlphaFoldDB" id="A0A5N7B4C1"/>
<dbReference type="InterPro" id="IPR017972">
    <property type="entry name" value="Cyt_P450_CS"/>
</dbReference>
<dbReference type="Pfam" id="PF00067">
    <property type="entry name" value="p450"/>
    <property type="match status" value="1"/>
</dbReference>
<dbReference type="EMBL" id="ML736241">
    <property type="protein sequence ID" value="KAE8376396.1"/>
    <property type="molecule type" value="Genomic_DNA"/>
</dbReference>
<dbReference type="InterPro" id="IPR036396">
    <property type="entry name" value="Cyt_P450_sf"/>
</dbReference>
<gene>
    <name evidence="10" type="ORF">BDV26DRAFT_282680</name>
</gene>
<organism evidence="10 11">
    <name type="scientific">Aspergillus bertholletiae</name>
    <dbReference type="NCBI Taxonomy" id="1226010"/>
    <lineage>
        <taxon>Eukaryota</taxon>
        <taxon>Fungi</taxon>
        <taxon>Dikarya</taxon>
        <taxon>Ascomycota</taxon>
        <taxon>Pezizomycotina</taxon>
        <taxon>Eurotiomycetes</taxon>
        <taxon>Eurotiomycetidae</taxon>
        <taxon>Eurotiales</taxon>
        <taxon>Aspergillaceae</taxon>
        <taxon>Aspergillus</taxon>
        <taxon>Aspergillus subgen. Circumdati</taxon>
    </lineage>
</organism>
<comment type="cofactor">
    <cofactor evidence="1 7">
        <name>heme</name>
        <dbReference type="ChEBI" id="CHEBI:30413"/>
    </cofactor>
</comment>
<evidence type="ECO:0000256" key="5">
    <source>
        <dbReference type="ARBA" id="ARBA00023004"/>
    </source>
</evidence>
<accession>A0A5N7B4C1</accession>
<dbReference type="SUPFAM" id="SSF48264">
    <property type="entry name" value="Cytochrome P450"/>
    <property type="match status" value="1"/>
</dbReference>
<keyword evidence="9" id="KW-0472">Membrane</keyword>
<proteinExistence type="inferred from homology"/>
<dbReference type="InterPro" id="IPR001128">
    <property type="entry name" value="Cyt_P450"/>
</dbReference>
<evidence type="ECO:0000256" key="1">
    <source>
        <dbReference type="ARBA" id="ARBA00001971"/>
    </source>
</evidence>
<feature type="binding site" description="axial binding residue" evidence="7">
    <location>
        <position position="490"/>
    </location>
    <ligand>
        <name>heme</name>
        <dbReference type="ChEBI" id="CHEBI:30413"/>
    </ligand>
    <ligandPart>
        <name>Fe</name>
        <dbReference type="ChEBI" id="CHEBI:18248"/>
    </ligandPart>
</feature>
<evidence type="ECO:0000256" key="7">
    <source>
        <dbReference type="PIRSR" id="PIRSR602401-1"/>
    </source>
</evidence>
<feature type="transmembrane region" description="Helical" evidence="9">
    <location>
        <begin position="36"/>
        <end position="55"/>
    </location>
</feature>
<evidence type="ECO:0000256" key="8">
    <source>
        <dbReference type="RuleBase" id="RU000461"/>
    </source>
</evidence>
<dbReference type="GO" id="GO:0005506">
    <property type="term" value="F:iron ion binding"/>
    <property type="evidence" value="ECO:0007669"/>
    <property type="project" value="InterPro"/>
</dbReference>
<dbReference type="PANTHER" id="PTHR24305">
    <property type="entry name" value="CYTOCHROME P450"/>
    <property type="match status" value="1"/>
</dbReference>
<keyword evidence="9" id="KW-0812">Transmembrane</keyword>
<reference evidence="10 11" key="1">
    <citation type="submission" date="2019-04" db="EMBL/GenBank/DDBJ databases">
        <title>Friends and foes A comparative genomics studyof 23 Aspergillus species from section Flavi.</title>
        <authorList>
            <consortium name="DOE Joint Genome Institute"/>
            <person name="Kjaerbolling I."/>
            <person name="Vesth T."/>
            <person name="Frisvad J.C."/>
            <person name="Nybo J.L."/>
            <person name="Theobald S."/>
            <person name="Kildgaard S."/>
            <person name="Isbrandt T."/>
            <person name="Kuo A."/>
            <person name="Sato A."/>
            <person name="Lyhne E.K."/>
            <person name="Kogle M.E."/>
            <person name="Wiebenga A."/>
            <person name="Kun R.S."/>
            <person name="Lubbers R.J."/>
            <person name="Makela M.R."/>
            <person name="Barry K."/>
            <person name="Chovatia M."/>
            <person name="Clum A."/>
            <person name="Daum C."/>
            <person name="Haridas S."/>
            <person name="He G."/>
            <person name="LaButti K."/>
            <person name="Lipzen A."/>
            <person name="Mondo S."/>
            <person name="Riley R."/>
            <person name="Salamov A."/>
            <person name="Simmons B.A."/>
            <person name="Magnuson J.K."/>
            <person name="Henrissat B."/>
            <person name="Mortensen U.H."/>
            <person name="Larsen T.O."/>
            <person name="Devries R.P."/>
            <person name="Grigoriev I.V."/>
            <person name="Machida M."/>
            <person name="Baker S.E."/>
            <person name="Andersen M.R."/>
        </authorList>
    </citation>
    <scope>NUCLEOTIDE SEQUENCE [LARGE SCALE GENOMIC DNA]</scope>
    <source>
        <strain evidence="10 11">IBT 29228</strain>
    </source>
</reference>
<dbReference type="PROSITE" id="PS00086">
    <property type="entry name" value="CYTOCHROME_P450"/>
    <property type="match status" value="1"/>
</dbReference>
<evidence type="ECO:0000256" key="2">
    <source>
        <dbReference type="ARBA" id="ARBA00010617"/>
    </source>
</evidence>
<evidence type="ECO:0000256" key="9">
    <source>
        <dbReference type="SAM" id="Phobius"/>
    </source>
</evidence>
<dbReference type="GO" id="GO:0004497">
    <property type="term" value="F:monooxygenase activity"/>
    <property type="evidence" value="ECO:0007669"/>
    <property type="project" value="UniProtKB-KW"/>
</dbReference>
<evidence type="ECO:0000256" key="3">
    <source>
        <dbReference type="ARBA" id="ARBA00022723"/>
    </source>
</evidence>
<dbReference type="GO" id="GO:0020037">
    <property type="term" value="F:heme binding"/>
    <property type="evidence" value="ECO:0007669"/>
    <property type="project" value="InterPro"/>
</dbReference>
<sequence length="570" mass="64135">MLSFLTCWLGLTLGALIYLGYGFLYKLDVAFQAGKAMIFLVLLAIGRVTYALVLYPKYFTPFKYLPTPPRRWLLTGNQTSLFREFPWDVARRWSETIPNNGLIRYYVALSNERLLVTSPKGLSKVLVHGAYNYTKTNLARFAIQRFTGNGLGFLDGEEHRMQKKGLLPAFATGHIKRLIPKFWAKAALMVSLIERSLENDSSKDQRQRSDSPVVPLHYWGTRATLDIIGVVGMGYDFDTLTHPHNELSEQYRKMFLEPSNAFNWLELLGNYIDFRILLTLPVRKNRELTQGSQYIRQVAERVIHHKIQKQQRQSEESPPDDDIVAIALASGTFTEQQLVDHVMTFLVAGHESTATAFEWAMYELGRRPAMQSRLREEIRTHISSMQVEGRGTTTAAGTHLATTIESLPYLNAVCSEVLRFYPFVPFATRVASRDNTIQGTFVPKGTVVAFAAHATNHDAALWGLDADRFDPERATSNFASLAFSAGPKSCIGQEWTRAELVCLVGATVGRFEIALLNPMDNHLKRGKTIKLRNGVRARVKVVDGCQWGFAQETIPVPLSRIINLNPSGSS</sequence>